<feature type="region of interest" description="Disordered" evidence="6">
    <location>
        <begin position="113"/>
        <end position="185"/>
    </location>
</feature>
<dbReference type="SMART" id="SM00129">
    <property type="entry name" value="KISc"/>
    <property type="match status" value="1"/>
</dbReference>
<feature type="coiled-coil region" evidence="5">
    <location>
        <begin position="25"/>
        <end position="59"/>
    </location>
</feature>
<dbReference type="InterPro" id="IPR019821">
    <property type="entry name" value="Kinesin_motor_CS"/>
</dbReference>
<feature type="region of interest" description="Disordered" evidence="6">
    <location>
        <begin position="242"/>
        <end position="279"/>
    </location>
</feature>
<evidence type="ECO:0000256" key="3">
    <source>
        <dbReference type="PROSITE-ProRule" id="PRU00283"/>
    </source>
</evidence>
<dbReference type="Gene3D" id="3.40.850.10">
    <property type="entry name" value="Kinesin motor domain"/>
    <property type="match status" value="1"/>
</dbReference>
<keyword evidence="4" id="KW-0493">Microtubule</keyword>
<protein>
    <recommendedName>
        <fullName evidence="4">Kinesin-like protein</fullName>
    </recommendedName>
</protein>
<dbReference type="GO" id="GO:0005524">
    <property type="term" value="F:ATP binding"/>
    <property type="evidence" value="ECO:0007669"/>
    <property type="project" value="UniProtKB-UniRule"/>
</dbReference>
<dbReference type="OrthoDB" id="3176171at2759"/>
<reference evidence="8 9" key="1">
    <citation type="submission" date="2014-11" db="EMBL/GenBank/DDBJ databases">
        <authorList>
            <person name="Zhu J."/>
            <person name="Qi W."/>
            <person name="Song R."/>
        </authorList>
    </citation>
    <scope>NUCLEOTIDE SEQUENCE [LARGE SCALE GENOMIC DNA]</scope>
</reference>
<dbReference type="InParanoid" id="A0A0G4EZY6"/>
<dbReference type="STRING" id="1169540.A0A0G4EZY6"/>
<accession>A0A0G4EZY6</accession>
<organism evidence="8 9">
    <name type="scientific">Vitrella brassicaformis (strain CCMP3155)</name>
    <dbReference type="NCBI Taxonomy" id="1169540"/>
    <lineage>
        <taxon>Eukaryota</taxon>
        <taxon>Sar</taxon>
        <taxon>Alveolata</taxon>
        <taxon>Colpodellida</taxon>
        <taxon>Vitrellaceae</taxon>
        <taxon>Vitrella</taxon>
    </lineage>
</organism>
<dbReference type="GO" id="GO:0007018">
    <property type="term" value="P:microtubule-based movement"/>
    <property type="evidence" value="ECO:0007669"/>
    <property type="project" value="InterPro"/>
</dbReference>
<evidence type="ECO:0000256" key="6">
    <source>
        <dbReference type="SAM" id="MobiDB-lite"/>
    </source>
</evidence>
<evidence type="ECO:0000313" key="8">
    <source>
        <dbReference type="EMBL" id="CEM05202.1"/>
    </source>
</evidence>
<keyword evidence="1 3" id="KW-0547">Nucleotide-binding</keyword>
<evidence type="ECO:0000313" key="9">
    <source>
        <dbReference type="Proteomes" id="UP000041254"/>
    </source>
</evidence>
<evidence type="ECO:0000256" key="4">
    <source>
        <dbReference type="RuleBase" id="RU000394"/>
    </source>
</evidence>
<keyword evidence="2 3" id="KW-0067">ATP-binding</keyword>
<comment type="similarity">
    <text evidence="3 4">Belongs to the TRAFAC class myosin-kinesin ATPase superfamily. Kinesin family.</text>
</comment>
<dbReference type="InterPro" id="IPR027640">
    <property type="entry name" value="Kinesin-like_fam"/>
</dbReference>
<dbReference type="Pfam" id="PF00225">
    <property type="entry name" value="Kinesin"/>
    <property type="match status" value="1"/>
</dbReference>
<dbReference type="InterPro" id="IPR036961">
    <property type="entry name" value="Kinesin_motor_dom_sf"/>
</dbReference>
<evidence type="ECO:0000256" key="1">
    <source>
        <dbReference type="ARBA" id="ARBA00022741"/>
    </source>
</evidence>
<dbReference type="PANTHER" id="PTHR47972">
    <property type="entry name" value="KINESIN-LIKE PROTEIN KLP-3"/>
    <property type="match status" value="1"/>
</dbReference>
<dbReference type="SUPFAM" id="SSF52540">
    <property type="entry name" value="P-loop containing nucleoside triphosphate hydrolases"/>
    <property type="match status" value="1"/>
</dbReference>
<dbReference type="PROSITE" id="PS00411">
    <property type="entry name" value="KINESIN_MOTOR_1"/>
    <property type="match status" value="1"/>
</dbReference>
<dbReference type="PROSITE" id="PS50067">
    <property type="entry name" value="KINESIN_MOTOR_2"/>
    <property type="match status" value="1"/>
</dbReference>
<name>A0A0G4EZY6_VITBC</name>
<evidence type="ECO:0000256" key="2">
    <source>
        <dbReference type="ARBA" id="ARBA00022840"/>
    </source>
</evidence>
<keyword evidence="9" id="KW-1185">Reference proteome</keyword>
<dbReference type="PANTHER" id="PTHR47972:SF28">
    <property type="entry name" value="KINESIN-LIKE PROTEIN KLP-3"/>
    <property type="match status" value="1"/>
</dbReference>
<dbReference type="VEuPathDB" id="CryptoDB:Vbra_14163"/>
<feature type="compositionally biased region" description="Low complexity" evidence="6">
    <location>
        <begin position="163"/>
        <end position="180"/>
    </location>
</feature>
<dbReference type="InterPro" id="IPR027417">
    <property type="entry name" value="P-loop_NTPase"/>
</dbReference>
<dbReference type="GO" id="GO:0003777">
    <property type="term" value="F:microtubule motor activity"/>
    <property type="evidence" value="ECO:0007669"/>
    <property type="project" value="InterPro"/>
</dbReference>
<evidence type="ECO:0000259" key="7">
    <source>
        <dbReference type="PROSITE" id="PS50067"/>
    </source>
</evidence>
<dbReference type="AlphaFoldDB" id="A0A0G4EZY6"/>
<feature type="binding site" evidence="3">
    <location>
        <begin position="501"/>
        <end position="508"/>
    </location>
    <ligand>
        <name>ATP</name>
        <dbReference type="ChEBI" id="CHEBI:30616"/>
    </ligand>
</feature>
<gene>
    <name evidence="8" type="ORF">Vbra_14163</name>
</gene>
<evidence type="ECO:0000256" key="5">
    <source>
        <dbReference type="SAM" id="Coils"/>
    </source>
</evidence>
<keyword evidence="5" id="KW-0175">Coiled coil</keyword>
<feature type="compositionally biased region" description="Low complexity" evidence="6">
    <location>
        <begin position="242"/>
        <end position="262"/>
    </location>
</feature>
<feature type="coiled-coil region" evidence="5">
    <location>
        <begin position="281"/>
        <end position="365"/>
    </location>
</feature>
<dbReference type="FunFam" id="3.40.850.10:FF:000113">
    <property type="entry name" value="Kinesin-like protein"/>
    <property type="match status" value="1"/>
</dbReference>
<proteinExistence type="inferred from homology"/>
<keyword evidence="3 4" id="KW-0505">Motor protein</keyword>
<dbReference type="Proteomes" id="UP000041254">
    <property type="component" value="Unassembled WGS sequence"/>
</dbReference>
<dbReference type="EMBL" id="CDMY01000356">
    <property type="protein sequence ID" value="CEM05202.1"/>
    <property type="molecule type" value="Genomic_DNA"/>
</dbReference>
<dbReference type="InterPro" id="IPR001752">
    <property type="entry name" value="Kinesin_motor_dom"/>
</dbReference>
<feature type="coiled-coil region" evidence="5">
    <location>
        <begin position="201"/>
        <end position="235"/>
    </location>
</feature>
<feature type="domain" description="Kinesin motor" evidence="7">
    <location>
        <begin position="423"/>
        <end position="741"/>
    </location>
</feature>
<dbReference type="PRINTS" id="PR00380">
    <property type="entry name" value="KINESINHEAVY"/>
</dbReference>
<dbReference type="GO" id="GO:0008017">
    <property type="term" value="F:microtubule binding"/>
    <property type="evidence" value="ECO:0007669"/>
    <property type="project" value="InterPro"/>
</dbReference>
<dbReference type="GO" id="GO:0005874">
    <property type="term" value="C:microtubule"/>
    <property type="evidence" value="ECO:0007669"/>
    <property type="project" value="UniProtKB-KW"/>
</dbReference>
<sequence>MRHMLDMLEELGLSEIASSSPAFESDEWQGERDRLEASIAALQSENTDCRQAMETARQAELTAMRKLNEFQQLSKSQTLLVKTELHKTRVKLRNAKRLATFYKGQVDWVRERQPGVFDQDMPSELRDLPEEEPEEPPSRQTDGMAALLSSPLGPLTPPPTPFPHAASLQSCSPSSQSQHSPHSDYQALVDKIRTEIREIEVPELTQKLQEAQDKVDTFKRHIKKQASELDKLRSKLSSSASASTLAPSSFSPSASPSAQSDATNGLPGDYENGSGDDDTQAMQLRKSLDKAHKELQDCRAEYKAREGELVKKLKQLAQAYQALQKKNKCLEEQSSVSRGEKAAHLQSLRALLQRHRQLLLSLKDAVRQEVSSLREWMEPYLLARLPSLVAAAEADRRAVYAKFAKEAQLRRKLHNLVQELRGNIRVYCRVRPLLRNEANSCITFPGDDEIRITNDVTGQKKTWRFDKIFAHEATQQELFDEVQALVVSCLDGYNVCIFAYGQTGSGKTHSMQGTAEDPGIYHRTFRELFNVIHDRRGDWRYKLQTSMIEIYNDEIQDLLIDANDTRPPRKLAIRTGPQGNYVPDLVIWPVNTPEEVQNALNTGTQNRSVGCTNLNEHSSRSHLILSVYCDITTPNHTQYQSRLHLVDLAGSERLKKSGATDERAKEAMFINRSLTSLGDVIAARAAKTPHVPYRNSTLTYLLQDALGGDSKTLMLLQINPSDDAFEESLCSLQFAARVNNVEMTVEKRK</sequence>